<dbReference type="PANTHER" id="PTHR22726">
    <property type="entry name" value="METALLOENDOPEPTIDASE OMA1"/>
    <property type="match status" value="1"/>
</dbReference>
<keyword evidence="3 6" id="KW-0378">Hydrolase</keyword>
<name>A0A4S8P3D7_9HYPH</name>
<evidence type="ECO:0000313" key="10">
    <source>
        <dbReference type="EMBL" id="THV23392.1"/>
    </source>
</evidence>
<dbReference type="InterPro" id="IPR051156">
    <property type="entry name" value="Mito/Outer_Membr_Metalloprot"/>
</dbReference>
<dbReference type="GO" id="GO:0016020">
    <property type="term" value="C:membrane"/>
    <property type="evidence" value="ECO:0007669"/>
    <property type="project" value="TreeGrafter"/>
</dbReference>
<evidence type="ECO:0000256" key="4">
    <source>
        <dbReference type="ARBA" id="ARBA00022833"/>
    </source>
</evidence>
<dbReference type="CDD" id="cd07332">
    <property type="entry name" value="M48C_Oma1_like"/>
    <property type="match status" value="1"/>
</dbReference>
<organism evidence="10 11">
    <name type="scientific">Peteryoungia ipomoeae</name>
    <dbReference type="NCBI Taxonomy" id="1210932"/>
    <lineage>
        <taxon>Bacteria</taxon>
        <taxon>Pseudomonadati</taxon>
        <taxon>Pseudomonadota</taxon>
        <taxon>Alphaproteobacteria</taxon>
        <taxon>Hyphomicrobiales</taxon>
        <taxon>Rhizobiaceae</taxon>
        <taxon>Peteryoungia</taxon>
    </lineage>
</organism>
<evidence type="ECO:0000256" key="3">
    <source>
        <dbReference type="ARBA" id="ARBA00022801"/>
    </source>
</evidence>
<evidence type="ECO:0000259" key="9">
    <source>
        <dbReference type="Pfam" id="PF23368"/>
    </source>
</evidence>
<feature type="domain" description="DUF7092" evidence="9">
    <location>
        <begin position="11"/>
        <end position="89"/>
    </location>
</feature>
<dbReference type="Pfam" id="PF01435">
    <property type="entry name" value="Peptidase_M48"/>
    <property type="match status" value="1"/>
</dbReference>
<comment type="caution">
    <text evidence="10">The sequence shown here is derived from an EMBL/GenBank/DDBJ whole genome shotgun (WGS) entry which is preliminary data.</text>
</comment>
<evidence type="ECO:0000256" key="5">
    <source>
        <dbReference type="ARBA" id="ARBA00023049"/>
    </source>
</evidence>
<dbReference type="InterPro" id="IPR001915">
    <property type="entry name" value="Peptidase_M48"/>
</dbReference>
<dbReference type="Pfam" id="PF23368">
    <property type="entry name" value="DUF7092"/>
    <property type="match status" value="1"/>
</dbReference>
<dbReference type="GO" id="GO:0046872">
    <property type="term" value="F:metal ion binding"/>
    <property type="evidence" value="ECO:0007669"/>
    <property type="project" value="UniProtKB-KW"/>
</dbReference>
<dbReference type="GO" id="GO:0004222">
    <property type="term" value="F:metalloendopeptidase activity"/>
    <property type="evidence" value="ECO:0007669"/>
    <property type="project" value="InterPro"/>
</dbReference>
<sequence length="354" mass="38114">MASDEKHIALGRWHPPGASKSVPALLLAEGKTLYVKLEGEVADPVTVGDLARLEISDRIGRVPRRITFPDGSMFETADNEALDGWIGRHRRTGVVHKLEAFHPRLIAFVIATFLLAGGIYRYALPALVEVAVLVTPPAATEMMAAGALNTLDKAVFKDTKLPEARQKEILAAFHQVADFSSRGRAGYTLNFRGGGVIGPNAFALPDGNLVITDELIEMAGTDMDMIIGVLAHEIGHVEEEHSLRQVYRAAGMAGLIMLIAGDIGTAAEDVLTGGAALMTMSHSRSAENEADRISVELMAKAGRDPRAVGRFFEKLEQELGLDGDEASLLSTHPPTAERREAIEARARELGFPPK</sequence>
<keyword evidence="4 6" id="KW-0862">Zinc</keyword>
<dbReference type="GO" id="GO:0051603">
    <property type="term" value="P:proteolysis involved in protein catabolic process"/>
    <property type="evidence" value="ECO:0007669"/>
    <property type="project" value="TreeGrafter"/>
</dbReference>
<comment type="similarity">
    <text evidence="6">Belongs to the peptidase M48 family.</text>
</comment>
<dbReference type="InterPro" id="IPR055518">
    <property type="entry name" value="DUF7092"/>
</dbReference>
<keyword evidence="7" id="KW-0812">Transmembrane</keyword>
<dbReference type="AlphaFoldDB" id="A0A4S8P3D7"/>
<comment type="cofactor">
    <cofactor evidence="6">
        <name>Zn(2+)</name>
        <dbReference type="ChEBI" id="CHEBI:29105"/>
    </cofactor>
    <text evidence="6">Binds 1 zinc ion per subunit.</text>
</comment>
<keyword evidence="2" id="KW-0479">Metal-binding</keyword>
<dbReference type="PANTHER" id="PTHR22726:SF1">
    <property type="entry name" value="METALLOENDOPEPTIDASE OMA1, MITOCHONDRIAL"/>
    <property type="match status" value="1"/>
</dbReference>
<proteinExistence type="inferred from homology"/>
<evidence type="ECO:0000256" key="2">
    <source>
        <dbReference type="ARBA" id="ARBA00022723"/>
    </source>
</evidence>
<accession>A0A4S8P3D7</accession>
<dbReference type="OrthoDB" id="9810445at2"/>
<evidence type="ECO:0000256" key="7">
    <source>
        <dbReference type="SAM" id="Phobius"/>
    </source>
</evidence>
<reference evidence="10 11" key="1">
    <citation type="submission" date="2019-04" db="EMBL/GenBank/DDBJ databases">
        <title>Genome sequence of strain shin9-1.</title>
        <authorList>
            <person name="Gao J."/>
            <person name="Sun J."/>
        </authorList>
    </citation>
    <scope>NUCLEOTIDE SEQUENCE [LARGE SCALE GENOMIC DNA]</scope>
    <source>
        <strain evidence="11">shin9-1</strain>
    </source>
</reference>
<evidence type="ECO:0000313" key="11">
    <source>
        <dbReference type="Proteomes" id="UP000308828"/>
    </source>
</evidence>
<dbReference type="RefSeq" id="WP_136598832.1">
    <property type="nucleotide sequence ID" value="NZ_STGV01000003.1"/>
</dbReference>
<evidence type="ECO:0000259" key="8">
    <source>
        <dbReference type="Pfam" id="PF01435"/>
    </source>
</evidence>
<dbReference type="EMBL" id="STGV01000003">
    <property type="protein sequence ID" value="THV23392.1"/>
    <property type="molecule type" value="Genomic_DNA"/>
</dbReference>
<protein>
    <submittedName>
        <fullName evidence="10">M48 family metallopeptidase</fullName>
    </submittedName>
</protein>
<dbReference type="Gene3D" id="3.30.2010.10">
    <property type="entry name" value="Metalloproteases ('zincins'), catalytic domain"/>
    <property type="match status" value="1"/>
</dbReference>
<evidence type="ECO:0000256" key="6">
    <source>
        <dbReference type="RuleBase" id="RU003983"/>
    </source>
</evidence>
<evidence type="ECO:0000256" key="1">
    <source>
        <dbReference type="ARBA" id="ARBA00022670"/>
    </source>
</evidence>
<keyword evidence="1 6" id="KW-0645">Protease</keyword>
<keyword evidence="11" id="KW-1185">Reference proteome</keyword>
<keyword evidence="7" id="KW-0472">Membrane</keyword>
<keyword evidence="7" id="KW-1133">Transmembrane helix</keyword>
<feature type="transmembrane region" description="Helical" evidence="7">
    <location>
        <begin position="105"/>
        <end position="123"/>
    </location>
</feature>
<keyword evidence="5 6" id="KW-0482">Metalloprotease</keyword>
<feature type="domain" description="Peptidase M48" evidence="8">
    <location>
        <begin position="164"/>
        <end position="345"/>
    </location>
</feature>
<dbReference type="Proteomes" id="UP000308828">
    <property type="component" value="Unassembled WGS sequence"/>
</dbReference>
<gene>
    <name evidence="10" type="ORF">FAA97_12415</name>
</gene>